<sequence>MVKFNNLNAQWLEIKDEAIPEIEELFKTSQFILGPQVERFEESFAEFCSCDYGIGVSNGTDAIKIAAKALDLGDAPGIFMPANTFVATWLAVREAYPNSQITMVDIDRYGQIDTKKLERNIINYRDSGGRDCLVVAVHMYGCCDAIDETSRIANNYNYRDGLHRCAVLEDASQAHGAKSPKGTLAGSVGEISAFSLYPGKNLGAAGDAGIITTNCENLAGKCRLLRNYGSKQKYVHEEIGYNHRLDSIQAIILYWKLQRLAVWNKSRSLVADKIKLEVVNNRVGWMLTDNPLQVYHILPFLLKDFKNRNAFIDHLTDNSVEYGIHYPIPIHKMPFYQKVESDLVQTEECSERMVSLPIHPFLSDVEILQIAKAINTFGD</sequence>
<dbReference type="Gene3D" id="3.90.1150.10">
    <property type="entry name" value="Aspartate Aminotransferase, domain 1"/>
    <property type="match status" value="1"/>
</dbReference>
<dbReference type="PANTHER" id="PTHR30244:SF36">
    <property type="entry name" value="3-OXO-GLUCOSE-6-PHOSPHATE:GLUTAMATE AMINOTRANSFERASE"/>
    <property type="match status" value="1"/>
</dbReference>
<dbReference type="GO" id="GO:0030170">
    <property type="term" value="F:pyridoxal phosphate binding"/>
    <property type="evidence" value="ECO:0007669"/>
    <property type="project" value="TreeGrafter"/>
</dbReference>
<evidence type="ECO:0000256" key="1">
    <source>
        <dbReference type="ARBA" id="ARBA00022898"/>
    </source>
</evidence>
<dbReference type="PANTHER" id="PTHR30244">
    <property type="entry name" value="TRANSAMINASE"/>
    <property type="match status" value="1"/>
</dbReference>
<keyword evidence="1" id="KW-0663">Pyridoxal phosphate</keyword>
<reference evidence="3" key="1">
    <citation type="submission" date="2018-05" db="EMBL/GenBank/DDBJ databases">
        <authorList>
            <person name="Lanie J.A."/>
            <person name="Ng W.-L."/>
            <person name="Kazmierczak K.M."/>
            <person name="Andrzejewski T.M."/>
            <person name="Davidsen T.M."/>
            <person name="Wayne K.J."/>
            <person name="Tettelin H."/>
            <person name="Glass J.I."/>
            <person name="Rusch D."/>
            <person name="Podicherti R."/>
            <person name="Tsui H.-C.T."/>
            <person name="Winkler M.E."/>
        </authorList>
    </citation>
    <scope>NUCLEOTIDE SEQUENCE</scope>
</reference>
<dbReference type="InterPro" id="IPR000653">
    <property type="entry name" value="DegT/StrS_aminotransferase"/>
</dbReference>
<dbReference type="Pfam" id="PF01041">
    <property type="entry name" value="DegT_DnrJ_EryC1"/>
    <property type="match status" value="1"/>
</dbReference>
<accession>A0A381WH74</accession>
<evidence type="ECO:0000313" key="3">
    <source>
        <dbReference type="EMBL" id="SVA51438.1"/>
    </source>
</evidence>
<dbReference type="InterPro" id="IPR015424">
    <property type="entry name" value="PyrdxlP-dep_Trfase"/>
</dbReference>
<evidence type="ECO:0008006" key="4">
    <source>
        <dbReference type="Google" id="ProtNLM"/>
    </source>
</evidence>
<comment type="similarity">
    <text evidence="2">Belongs to the DegT/DnrJ/EryC1 family.</text>
</comment>
<dbReference type="InterPro" id="IPR015421">
    <property type="entry name" value="PyrdxlP-dep_Trfase_major"/>
</dbReference>
<gene>
    <name evidence="3" type="ORF">METZ01_LOCUS104292</name>
</gene>
<evidence type="ECO:0000256" key="2">
    <source>
        <dbReference type="ARBA" id="ARBA00037999"/>
    </source>
</evidence>
<dbReference type="AlphaFoldDB" id="A0A381WH74"/>
<dbReference type="PIRSF" id="PIRSF000390">
    <property type="entry name" value="PLP_StrS"/>
    <property type="match status" value="1"/>
</dbReference>
<dbReference type="Gene3D" id="3.40.640.10">
    <property type="entry name" value="Type I PLP-dependent aspartate aminotransferase-like (Major domain)"/>
    <property type="match status" value="1"/>
</dbReference>
<proteinExistence type="inferred from homology"/>
<dbReference type="GO" id="GO:0008483">
    <property type="term" value="F:transaminase activity"/>
    <property type="evidence" value="ECO:0007669"/>
    <property type="project" value="TreeGrafter"/>
</dbReference>
<dbReference type="SUPFAM" id="SSF53383">
    <property type="entry name" value="PLP-dependent transferases"/>
    <property type="match status" value="1"/>
</dbReference>
<organism evidence="3">
    <name type="scientific">marine metagenome</name>
    <dbReference type="NCBI Taxonomy" id="408172"/>
    <lineage>
        <taxon>unclassified sequences</taxon>
        <taxon>metagenomes</taxon>
        <taxon>ecological metagenomes</taxon>
    </lineage>
</organism>
<name>A0A381WH74_9ZZZZ</name>
<dbReference type="GO" id="GO:0000271">
    <property type="term" value="P:polysaccharide biosynthetic process"/>
    <property type="evidence" value="ECO:0007669"/>
    <property type="project" value="TreeGrafter"/>
</dbReference>
<dbReference type="InterPro" id="IPR015422">
    <property type="entry name" value="PyrdxlP-dep_Trfase_small"/>
</dbReference>
<dbReference type="EMBL" id="UINC01011690">
    <property type="protein sequence ID" value="SVA51438.1"/>
    <property type="molecule type" value="Genomic_DNA"/>
</dbReference>
<protein>
    <recommendedName>
        <fullName evidence="4">DegT/DnrJ/EryC1/StrS aminotransferase family protein</fullName>
    </recommendedName>
</protein>